<feature type="domain" description="Fibronectin type-III" evidence="2">
    <location>
        <begin position="449"/>
        <end position="537"/>
    </location>
</feature>
<dbReference type="InterPro" id="IPR013783">
    <property type="entry name" value="Ig-like_fold"/>
</dbReference>
<accession>G7Y3I7</accession>
<evidence type="ECO:0000313" key="4">
    <source>
        <dbReference type="Proteomes" id="UP000008909"/>
    </source>
</evidence>
<dbReference type="SMART" id="SM00060">
    <property type="entry name" value="FN3"/>
    <property type="match status" value="3"/>
</dbReference>
<name>G7Y3I7_CLOSI</name>
<evidence type="ECO:0000313" key="3">
    <source>
        <dbReference type="EMBL" id="GAA47524.1"/>
    </source>
</evidence>
<dbReference type="Gene3D" id="2.60.40.10">
    <property type="entry name" value="Immunoglobulins"/>
    <property type="match status" value="1"/>
</dbReference>
<dbReference type="InterPro" id="IPR036116">
    <property type="entry name" value="FN3_sf"/>
</dbReference>
<dbReference type="EMBL" id="DF142842">
    <property type="protein sequence ID" value="GAA47524.1"/>
    <property type="molecule type" value="Genomic_DNA"/>
</dbReference>
<evidence type="ECO:0000256" key="1">
    <source>
        <dbReference type="SAM" id="MobiDB-lite"/>
    </source>
</evidence>
<dbReference type="InterPro" id="IPR003961">
    <property type="entry name" value="FN3_dom"/>
</dbReference>
<sequence length="797" mass="88691">MPQDLTARIVQNITEAYLVVTLSWTYDSPCKPVTYVFIYVAPDGTSITETTVNNQVTIHWAEKCHPISVRLQGQNGDSIGPALEKTVNLVSALKAPNSVKVIPVSGESRAYTIVWLDDSECRAPNYEVRLYNTQGQMVKKQETDRQNMIINLDDSCESLDVGIVGVNKAGESPESSRVELFRRMQMEVRCGHRTFEYLTQFSVNRNQVSMCWCNQQECANIVFFTLRSLPRRDEDDCVIVHKLNKEEAEIGGGSYVSKLHTATGSVTRVNPNTETNYPNVMLSWTYDNPCPAALYEIAVYRSAGGSILLANSTNKNVLLRGLPKCVGMYAEVLAKDSLGRGPLTQTGEFIIPAVPVAVNGLTAQTERNRPDVALSWEYNNPCTASNFKVTVYKNDGTNLYSEIYTDKRIVVNNLPKCVAAYAEVIAQNVAGDGPASKTDEFTILTAPEAPKNLELQIHHGSRQVEASWSDESECPPTEYTVSLYNDSVAVEQHKTAEKTYTFTNIDLKIRWRVGVKSHNQHGDGPESMSSQLEEAPAHDTPSDILVQVHRGVPVVEISWTSATLGEDEEFTVTLYRESVASQFQRTTKREIRFNDVSMCNTWVAGVVARTSAGKSREGFSSEFRIPAMEPPEVPSDFSVHLCSRKRMLYVSWTHNCAIGFSVFLYAGGSLTKQVETNRTKIIFGNLPSGVTLYVGVSAFNGYESGPEVMSAGIKVPPGSTRVEIQRSRSYHKPSGQCGQQLADLLYVKLMCSQVLINTVRKSCLYLTRLIDENDCISGHLNKYYRIIELMTIVVQFY</sequence>
<dbReference type="Proteomes" id="UP000008909">
    <property type="component" value="Unassembled WGS sequence"/>
</dbReference>
<reference key="2">
    <citation type="submission" date="2011-10" db="EMBL/GenBank/DDBJ databases">
        <title>The genome and transcriptome sequence of Clonorchis sinensis provide insights into the carcinogenic liver fluke.</title>
        <authorList>
            <person name="Wang X."/>
            <person name="Huang Y."/>
            <person name="Chen W."/>
            <person name="Liu H."/>
            <person name="Guo L."/>
            <person name="Chen Y."/>
            <person name="Luo F."/>
            <person name="Zhou W."/>
            <person name="Sun J."/>
            <person name="Mao Q."/>
            <person name="Liang P."/>
            <person name="Zhou C."/>
            <person name="Tian Y."/>
            <person name="Men J."/>
            <person name="Lv X."/>
            <person name="Huang L."/>
            <person name="Zhou J."/>
            <person name="Hu Y."/>
            <person name="Li R."/>
            <person name="Zhang F."/>
            <person name="Lei H."/>
            <person name="Li X."/>
            <person name="Hu X."/>
            <person name="Liang C."/>
            <person name="Xu J."/>
            <person name="Wu Z."/>
            <person name="Yu X."/>
        </authorList>
    </citation>
    <scope>NUCLEOTIDE SEQUENCE</scope>
    <source>
        <strain>Henan</strain>
    </source>
</reference>
<keyword evidence="4" id="KW-1185">Reference proteome</keyword>
<reference evidence="3" key="1">
    <citation type="journal article" date="2011" name="Genome Biol.">
        <title>The draft genome of the carcinogenic human liver fluke Clonorchis sinensis.</title>
        <authorList>
            <person name="Wang X."/>
            <person name="Chen W."/>
            <person name="Huang Y."/>
            <person name="Sun J."/>
            <person name="Men J."/>
            <person name="Liu H."/>
            <person name="Luo F."/>
            <person name="Guo L."/>
            <person name="Lv X."/>
            <person name="Deng C."/>
            <person name="Zhou C."/>
            <person name="Fan Y."/>
            <person name="Li X."/>
            <person name="Huang L."/>
            <person name="Hu Y."/>
            <person name="Liang C."/>
            <person name="Hu X."/>
            <person name="Xu J."/>
            <person name="Yu X."/>
        </authorList>
    </citation>
    <scope>NUCLEOTIDE SEQUENCE [LARGE SCALE GENOMIC DNA]</scope>
    <source>
        <strain evidence="3">Henan</strain>
    </source>
</reference>
<feature type="domain" description="Fibronectin type-III" evidence="2">
    <location>
        <begin position="633"/>
        <end position="718"/>
    </location>
</feature>
<dbReference type="PROSITE" id="PS50853">
    <property type="entry name" value="FN3"/>
    <property type="match status" value="2"/>
</dbReference>
<proteinExistence type="predicted"/>
<dbReference type="SUPFAM" id="SSF49265">
    <property type="entry name" value="Fibronectin type III"/>
    <property type="match status" value="2"/>
</dbReference>
<evidence type="ECO:0000259" key="2">
    <source>
        <dbReference type="PROSITE" id="PS50853"/>
    </source>
</evidence>
<dbReference type="AlphaFoldDB" id="G7Y3I7"/>
<organism evidence="3 4">
    <name type="scientific">Clonorchis sinensis</name>
    <name type="common">Chinese liver fluke</name>
    <dbReference type="NCBI Taxonomy" id="79923"/>
    <lineage>
        <taxon>Eukaryota</taxon>
        <taxon>Metazoa</taxon>
        <taxon>Spiralia</taxon>
        <taxon>Lophotrochozoa</taxon>
        <taxon>Platyhelminthes</taxon>
        <taxon>Trematoda</taxon>
        <taxon>Digenea</taxon>
        <taxon>Opisthorchiida</taxon>
        <taxon>Opisthorchiata</taxon>
        <taxon>Opisthorchiidae</taxon>
        <taxon>Clonorchis</taxon>
    </lineage>
</organism>
<protein>
    <recommendedName>
        <fullName evidence="2">Fibronectin type-III domain-containing protein</fullName>
    </recommendedName>
</protein>
<gene>
    <name evidence="3" type="ORF">CLF_100467</name>
</gene>
<feature type="region of interest" description="Disordered" evidence="1">
    <location>
        <begin position="517"/>
        <end position="539"/>
    </location>
</feature>